<proteinExistence type="inferred from homology"/>
<dbReference type="InterPro" id="IPR037294">
    <property type="entry name" value="ABC_BtuC-like"/>
</dbReference>
<evidence type="ECO:0000256" key="7">
    <source>
        <dbReference type="ARBA" id="ARBA00023136"/>
    </source>
</evidence>
<evidence type="ECO:0000256" key="4">
    <source>
        <dbReference type="ARBA" id="ARBA00022475"/>
    </source>
</evidence>
<evidence type="ECO:0000256" key="6">
    <source>
        <dbReference type="ARBA" id="ARBA00022989"/>
    </source>
</evidence>
<feature type="region of interest" description="Disordered" evidence="8">
    <location>
        <begin position="1"/>
        <end position="29"/>
    </location>
</feature>
<gene>
    <name evidence="10" type="ORF">GCM10018781_36390</name>
</gene>
<keyword evidence="4" id="KW-1003">Cell membrane</keyword>
<dbReference type="GO" id="GO:0005886">
    <property type="term" value="C:plasma membrane"/>
    <property type="evidence" value="ECO:0007669"/>
    <property type="project" value="UniProtKB-SubCell"/>
</dbReference>
<dbReference type="CDD" id="cd06550">
    <property type="entry name" value="TM_ABC_iron-siderophores_like"/>
    <property type="match status" value="1"/>
</dbReference>
<dbReference type="GO" id="GO:0033214">
    <property type="term" value="P:siderophore-iron import into cell"/>
    <property type="evidence" value="ECO:0007669"/>
    <property type="project" value="TreeGrafter"/>
</dbReference>
<comment type="caution">
    <text evidence="10">The sequence shown here is derived from an EMBL/GenBank/DDBJ whole genome shotgun (WGS) entry which is preliminary data.</text>
</comment>
<evidence type="ECO:0000313" key="11">
    <source>
        <dbReference type="Proteomes" id="UP000617734"/>
    </source>
</evidence>
<feature type="transmembrane region" description="Helical" evidence="9">
    <location>
        <begin position="334"/>
        <end position="352"/>
    </location>
</feature>
<evidence type="ECO:0000256" key="1">
    <source>
        <dbReference type="ARBA" id="ARBA00004651"/>
    </source>
</evidence>
<feature type="transmembrane region" description="Helical" evidence="9">
    <location>
        <begin position="218"/>
        <end position="238"/>
    </location>
</feature>
<feature type="transmembrane region" description="Helical" evidence="9">
    <location>
        <begin position="264"/>
        <end position="294"/>
    </location>
</feature>
<feature type="transmembrane region" description="Helical" evidence="9">
    <location>
        <begin position="118"/>
        <end position="137"/>
    </location>
</feature>
<accession>A0A919KUI9</accession>
<dbReference type="PANTHER" id="PTHR30472:SF1">
    <property type="entry name" value="FE(3+) DICITRATE TRANSPORT SYSTEM PERMEASE PROTEIN FECC-RELATED"/>
    <property type="match status" value="1"/>
</dbReference>
<evidence type="ECO:0000256" key="8">
    <source>
        <dbReference type="SAM" id="MobiDB-lite"/>
    </source>
</evidence>
<dbReference type="Pfam" id="PF01032">
    <property type="entry name" value="FecCD"/>
    <property type="match status" value="1"/>
</dbReference>
<dbReference type="Gene3D" id="1.10.3470.10">
    <property type="entry name" value="ABC transporter involved in vitamin B12 uptake, BtuC"/>
    <property type="match status" value="1"/>
</dbReference>
<dbReference type="Proteomes" id="UP000617734">
    <property type="component" value="Unassembled WGS sequence"/>
</dbReference>
<feature type="transmembrane region" description="Helical" evidence="9">
    <location>
        <begin position="89"/>
        <end position="106"/>
    </location>
</feature>
<evidence type="ECO:0000313" key="10">
    <source>
        <dbReference type="EMBL" id="GHH72912.1"/>
    </source>
</evidence>
<keyword evidence="6 9" id="KW-1133">Transmembrane helix</keyword>
<dbReference type="PANTHER" id="PTHR30472">
    <property type="entry name" value="FERRIC ENTEROBACTIN TRANSPORT SYSTEM PERMEASE PROTEIN"/>
    <property type="match status" value="1"/>
</dbReference>
<dbReference type="GO" id="GO:0022857">
    <property type="term" value="F:transmembrane transporter activity"/>
    <property type="evidence" value="ECO:0007669"/>
    <property type="project" value="InterPro"/>
</dbReference>
<reference evidence="10" key="2">
    <citation type="submission" date="2020-09" db="EMBL/GenBank/DDBJ databases">
        <authorList>
            <person name="Sun Q."/>
            <person name="Ohkuma M."/>
        </authorList>
    </citation>
    <scope>NUCLEOTIDE SEQUENCE</scope>
    <source>
        <strain evidence="10">JCM 4646</strain>
    </source>
</reference>
<evidence type="ECO:0000256" key="2">
    <source>
        <dbReference type="ARBA" id="ARBA00007935"/>
    </source>
</evidence>
<keyword evidence="7 9" id="KW-0472">Membrane</keyword>
<dbReference type="AlphaFoldDB" id="A0A919KUI9"/>
<keyword evidence="3" id="KW-0813">Transport</keyword>
<dbReference type="EMBL" id="BNBO01000018">
    <property type="protein sequence ID" value="GHH72912.1"/>
    <property type="molecule type" value="Genomic_DNA"/>
</dbReference>
<feature type="transmembrane region" description="Helical" evidence="9">
    <location>
        <begin position="144"/>
        <end position="164"/>
    </location>
</feature>
<keyword evidence="5 9" id="KW-0812">Transmembrane</keyword>
<evidence type="ECO:0000256" key="9">
    <source>
        <dbReference type="SAM" id="Phobius"/>
    </source>
</evidence>
<evidence type="ECO:0000256" key="5">
    <source>
        <dbReference type="ARBA" id="ARBA00022692"/>
    </source>
</evidence>
<dbReference type="InterPro" id="IPR000522">
    <property type="entry name" value="ABC_transptr_permease_BtuC"/>
</dbReference>
<dbReference type="GeneID" id="95354053"/>
<dbReference type="FunFam" id="1.10.3470.10:FF:000001">
    <property type="entry name" value="Vitamin B12 ABC transporter permease BtuC"/>
    <property type="match status" value="1"/>
</dbReference>
<keyword evidence="11" id="KW-1185">Reference proteome</keyword>
<reference evidence="10" key="1">
    <citation type="journal article" date="2014" name="Int. J. Syst. Evol. Microbiol.">
        <title>Complete genome sequence of Corynebacterium casei LMG S-19264T (=DSM 44701T), isolated from a smear-ripened cheese.</title>
        <authorList>
            <consortium name="US DOE Joint Genome Institute (JGI-PGF)"/>
            <person name="Walter F."/>
            <person name="Albersmeier A."/>
            <person name="Kalinowski J."/>
            <person name="Ruckert C."/>
        </authorList>
    </citation>
    <scope>NUCLEOTIDE SEQUENCE</scope>
    <source>
        <strain evidence="10">JCM 4646</strain>
    </source>
</reference>
<feature type="transmembrane region" description="Helical" evidence="9">
    <location>
        <begin position="176"/>
        <end position="197"/>
    </location>
</feature>
<organism evidence="10 11">
    <name type="scientific">Kitasatospora indigofera</name>
    <dbReference type="NCBI Taxonomy" id="67307"/>
    <lineage>
        <taxon>Bacteria</taxon>
        <taxon>Bacillati</taxon>
        <taxon>Actinomycetota</taxon>
        <taxon>Actinomycetes</taxon>
        <taxon>Kitasatosporales</taxon>
        <taxon>Streptomycetaceae</taxon>
        <taxon>Kitasatospora</taxon>
    </lineage>
</organism>
<comment type="subcellular location">
    <subcellularLocation>
        <location evidence="1">Cell membrane</location>
        <topology evidence="1">Multi-pass membrane protein</topology>
    </subcellularLocation>
</comment>
<protein>
    <submittedName>
        <fullName evidence="10">Iron ABC transporter permease</fullName>
    </submittedName>
</protein>
<evidence type="ECO:0000256" key="3">
    <source>
        <dbReference type="ARBA" id="ARBA00022448"/>
    </source>
</evidence>
<name>A0A919KUI9_9ACTN</name>
<comment type="similarity">
    <text evidence="2">Belongs to the binding-protein-dependent transport system permease family. FecCD subfamily.</text>
</comment>
<sequence length="360" mass="36163">MTAGTLAKPAPSGPGSVPGPAPATPGRTGTARRLAWLSGALVLLAVLALAGIAVGARYIPPGQVLHVLLHREPASEDWIVVHHARIPRTLLGIAVGAALGIAGAMMQALTRNPLADPGLLGVNGGAAAAVAAGTALLDLRTFGSFVWFALAGAAVAALVVQILGGGGRASATPARLALAGTAVTAVLTAFVNGLILLDPLTLNRFRFWQVGTLAGVDSAVLGQVLPFLAAGGLLALLLGRPLNALALGDDAGHALGANPTRTRLFSLLAVTLLCGAATAAVGPIAFVGLAVPHLARHVCGPDQRWIMLLSAVLAPVLLLGSDIIGRLALHPAELQVGVVTAFIGAPLFIALVRGRRIAQL</sequence>
<feature type="transmembrane region" description="Helical" evidence="9">
    <location>
        <begin position="34"/>
        <end position="56"/>
    </location>
</feature>
<dbReference type="RefSeq" id="WP_190211895.1">
    <property type="nucleotide sequence ID" value="NZ_BNBO01000018.1"/>
</dbReference>
<dbReference type="SUPFAM" id="SSF81345">
    <property type="entry name" value="ABC transporter involved in vitamin B12 uptake, BtuC"/>
    <property type="match status" value="1"/>
</dbReference>
<feature type="transmembrane region" description="Helical" evidence="9">
    <location>
        <begin position="306"/>
        <end position="328"/>
    </location>
</feature>